<keyword evidence="13 19" id="KW-1133">Transmembrane helix</keyword>
<evidence type="ECO:0000256" key="4">
    <source>
        <dbReference type="ARBA" id="ARBA00010027"/>
    </source>
</evidence>
<dbReference type="PIRSF" id="PIRSF005518">
    <property type="entry name" value="MtrB"/>
    <property type="match status" value="1"/>
</dbReference>
<comment type="subcellular location">
    <subcellularLocation>
        <location evidence="2 19">Cell membrane</location>
        <topology evidence="2 19">Single-pass membrane protein</topology>
    </subcellularLocation>
</comment>
<evidence type="ECO:0000256" key="2">
    <source>
        <dbReference type="ARBA" id="ARBA00004162"/>
    </source>
</evidence>
<keyword evidence="11 19" id="KW-0812">Transmembrane</keyword>
<evidence type="ECO:0000256" key="15">
    <source>
        <dbReference type="ARBA" id="ARBA00023136"/>
    </source>
</evidence>
<dbReference type="UniPathway" id="UPA00640">
    <property type="reaction ID" value="UER00698"/>
</dbReference>
<evidence type="ECO:0000256" key="5">
    <source>
        <dbReference type="ARBA" id="ARBA00011616"/>
    </source>
</evidence>
<evidence type="ECO:0000256" key="11">
    <source>
        <dbReference type="ARBA" id="ARBA00022692"/>
    </source>
</evidence>
<comment type="similarity">
    <text evidence="4 19">Belongs to the MtrB family.</text>
</comment>
<proteinExistence type="inferred from homology"/>
<evidence type="ECO:0000256" key="1">
    <source>
        <dbReference type="ARBA" id="ARBA00002533"/>
    </source>
</evidence>
<keyword evidence="21" id="KW-1185">Reference proteome</keyword>
<name>A0A284VQW4_9EURY</name>
<gene>
    <name evidence="19 20" type="primary">mtrB</name>
    <name evidence="20" type="ORF">MNV_470005</name>
</gene>
<dbReference type="EMBL" id="FZMP01000193">
    <property type="protein sequence ID" value="SNQ61674.1"/>
    <property type="molecule type" value="Genomic_DNA"/>
</dbReference>
<keyword evidence="7 19" id="KW-1003">Cell membrane</keyword>
<dbReference type="EC" id="7.2.1.4" evidence="18 19"/>
<dbReference type="GO" id="GO:0019386">
    <property type="term" value="P:methanogenesis, from carbon dioxide"/>
    <property type="evidence" value="ECO:0007669"/>
    <property type="project" value="UniProtKB-UniRule"/>
</dbReference>
<evidence type="ECO:0000256" key="6">
    <source>
        <dbReference type="ARBA" id="ARBA00015127"/>
    </source>
</evidence>
<evidence type="ECO:0000256" key="10">
    <source>
        <dbReference type="ARBA" id="ARBA00022679"/>
    </source>
</evidence>
<evidence type="ECO:0000256" key="19">
    <source>
        <dbReference type="HAMAP-Rule" id="MF_01094"/>
    </source>
</evidence>
<evidence type="ECO:0000256" key="12">
    <source>
        <dbReference type="ARBA" id="ARBA00022967"/>
    </source>
</evidence>
<organism evidence="20 21">
    <name type="scientific">Candidatus Methanoperedens nitratireducens</name>
    <dbReference type="NCBI Taxonomy" id="1392998"/>
    <lineage>
        <taxon>Archaea</taxon>
        <taxon>Methanobacteriati</taxon>
        <taxon>Methanobacteriota</taxon>
        <taxon>Stenosarchaea group</taxon>
        <taxon>Methanomicrobia</taxon>
        <taxon>Methanosarcinales</taxon>
        <taxon>ANME-2 cluster</taxon>
        <taxon>Candidatus Methanoperedentaceae</taxon>
        <taxon>Candidatus Methanoperedens</taxon>
    </lineage>
</organism>
<comment type="pathway">
    <text evidence="3 19">One-carbon metabolism; methanogenesis from CO(2); methyl-coenzyme M from 5,10-methylene-5,6,7,8-tetrahydromethanopterin: step 2/2.</text>
</comment>
<dbReference type="RefSeq" id="WP_096206332.1">
    <property type="nucleotide sequence ID" value="NZ_FZMP01000193.1"/>
</dbReference>
<comment type="subunit">
    <text evidence="5 19">The complex is composed of 8 subunits; MtrA, MtrB, MtrC, MtrD, MtrE, MtrF, MtrG and MtrH.</text>
</comment>
<keyword evidence="9 19" id="KW-0489">Methyltransferase</keyword>
<evidence type="ECO:0000313" key="21">
    <source>
        <dbReference type="Proteomes" id="UP000218615"/>
    </source>
</evidence>
<dbReference type="Pfam" id="PF05440">
    <property type="entry name" value="MtrB"/>
    <property type="match status" value="1"/>
</dbReference>
<dbReference type="GO" id="GO:0032259">
    <property type="term" value="P:methylation"/>
    <property type="evidence" value="ECO:0007669"/>
    <property type="project" value="UniProtKB-KW"/>
</dbReference>
<dbReference type="STRING" id="1392998.ANME2D_00491"/>
<protein>
    <recommendedName>
        <fullName evidence="6 19">Tetrahydromethanopterin S-methyltransferase subunit B</fullName>
        <ecNumber evidence="18 19">7.2.1.4</ecNumber>
    </recommendedName>
    <alternativeName>
        <fullName evidence="16 19">N5-methyltetrahydromethanopterin--coenzyme M methyltransferase subunit B</fullName>
    </alternativeName>
</protein>
<keyword evidence="15 19" id="KW-0472">Membrane</keyword>
<feature type="transmembrane region" description="Helical" evidence="19">
    <location>
        <begin position="80"/>
        <end position="98"/>
    </location>
</feature>
<evidence type="ECO:0000256" key="8">
    <source>
        <dbReference type="ARBA" id="ARBA00022563"/>
    </source>
</evidence>
<dbReference type="OrthoDB" id="114034at2157"/>
<dbReference type="NCBIfam" id="NF002129">
    <property type="entry name" value="PRK00965.1"/>
    <property type="match status" value="1"/>
</dbReference>
<dbReference type="InterPro" id="IPR008690">
    <property type="entry name" value="MtrB_MeTrfase"/>
</dbReference>
<keyword evidence="12 19" id="KW-1278">Translocase</keyword>
<keyword evidence="10 19" id="KW-0808">Transferase</keyword>
<dbReference type="GO" id="GO:0030269">
    <property type="term" value="F:tetrahydromethanopterin S-methyltransferase activity"/>
    <property type="evidence" value="ECO:0007669"/>
    <property type="project" value="UniProtKB-UniRule"/>
</dbReference>
<evidence type="ECO:0000256" key="3">
    <source>
        <dbReference type="ARBA" id="ARBA00004839"/>
    </source>
</evidence>
<reference evidence="21" key="1">
    <citation type="submission" date="2017-06" db="EMBL/GenBank/DDBJ databases">
        <authorList>
            <person name="Cremers G."/>
        </authorList>
    </citation>
    <scope>NUCLEOTIDE SEQUENCE [LARGE SCALE GENOMIC DNA]</scope>
</reference>
<evidence type="ECO:0000256" key="14">
    <source>
        <dbReference type="ARBA" id="ARBA00022994"/>
    </source>
</evidence>
<dbReference type="AlphaFoldDB" id="A0A284VQW4"/>
<dbReference type="GO" id="GO:0006730">
    <property type="term" value="P:one-carbon metabolic process"/>
    <property type="evidence" value="ECO:0007669"/>
    <property type="project" value="UniProtKB-UniRule"/>
</dbReference>
<dbReference type="NCBIfam" id="TIGR04166">
    <property type="entry name" value="methano_MtrB"/>
    <property type="match status" value="1"/>
</dbReference>
<dbReference type="GO" id="GO:0005886">
    <property type="term" value="C:plasma membrane"/>
    <property type="evidence" value="ECO:0007669"/>
    <property type="project" value="UniProtKB-SubCell"/>
</dbReference>
<evidence type="ECO:0000256" key="13">
    <source>
        <dbReference type="ARBA" id="ARBA00022989"/>
    </source>
</evidence>
<evidence type="ECO:0000256" key="9">
    <source>
        <dbReference type="ARBA" id="ARBA00022603"/>
    </source>
</evidence>
<evidence type="ECO:0000256" key="16">
    <source>
        <dbReference type="ARBA" id="ARBA00029818"/>
    </source>
</evidence>
<sequence length="108" mass="11834">MSHVRVAPELHLIYNPATGVIAEEREDVVEYSLDGVNTQIDELDKIVTDMMNQLDPKAALLSMFPGRENASYNAGIVTNAFYGAVIGFIIVFLLLIVFKISSFPMGGV</sequence>
<evidence type="ECO:0000256" key="7">
    <source>
        <dbReference type="ARBA" id="ARBA00022475"/>
    </source>
</evidence>
<evidence type="ECO:0000256" key="17">
    <source>
        <dbReference type="ARBA" id="ARBA00044880"/>
    </source>
</evidence>
<accession>A0A284VQW4</accession>
<evidence type="ECO:0000313" key="20">
    <source>
        <dbReference type="EMBL" id="SNQ61674.1"/>
    </source>
</evidence>
<keyword evidence="14 19" id="KW-0484">Methanogenesis</keyword>
<dbReference type="HAMAP" id="MF_01094">
    <property type="entry name" value="MtrB"/>
    <property type="match status" value="1"/>
</dbReference>
<comment type="function">
    <text evidence="1 19">Part of a complex that catalyzes the formation of methyl-coenzyme M and tetrahydromethanopterin from coenzyme M and methyl-tetrahydromethanopterin. This is an energy-conserving, sodium-ion translocating step.</text>
</comment>
<comment type="catalytic activity">
    <reaction evidence="17 19">
        <text>5-methyl-5,6,7,8-tetrahydromethanopterin + coenzyme M + 2 Na(+)(in) = 5,6,7,8-tetrahydromethanopterin + methyl-coenzyme M + 2 Na(+)(out)</text>
        <dbReference type="Rhea" id="RHEA:53492"/>
        <dbReference type="ChEBI" id="CHEBI:29101"/>
        <dbReference type="ChEBI" id="CHEBI:58103"/>
        <dbReference type="ChEBI" id="CHEBI:58116"/>
        <dbReference type="ChEBI" id="CHEBI:58286"/>
        <dbReference type="ChEBI" id="CHEBI:58319"/>
        <dbReference type="EC" id="7.2.1.4"/>
    </reaction>
</comment>
<dbReference type="Proteomes" id="UP000218615">
    <property type="component" value="Unassembled WGS sequence"/>
</dbReference>
<evidence type="ECO:0000256" key="18">
    <source>
        <dbReference type="ARBA" id="ARBA00044970"/>
    </source>
</evidence>
<keyword evidence="8 19" id="KW-0554">One-carbon metabolism</keyword>